<dbReference type="InterPro" id="IPR042099">
    <property type="entry name" value="ANL_N_sf"/>
</dbReference>
<dbReference type="PANTHER" id="PTHR43767">
    <property type="entry name" value="LONG-CHAIN-FATTY-ACID--COA LIGASE"/>
    <property type="match status" value="1"/>
</dbReference>
<keyword evidence="4" id="KW-1185">Reference proteome</keyword>
<name>A0ABY6BAL2_9GAMM</name>
<proteinExistence type="predicted"/>
<feature type="domain" description="AMP-dependent synthetase/ligase" evidence="1">
    <location>
        <begin position="29"/>
        <end position="365"/>
    </location>
</feature>
<protein>
    <submittedName>
        <fullName evidence="3">AMP-binding protein</fullName>
    </submittedName>
</protein>
<dbReference type="Gene3D" id="3.40.50.12780">
    <property type="entry name" value="N-terminal domain of ligase-like"/>
    <property type="match status" value="1"/>
</dbReference>
<dbReference type="RefSeq" id="WP_261693177.1">
    <property type="nucleotide sequence ID" value="NZ_CP104694.1"/>
</dbReference>
<dbReference type="Proteomes" id="UP001064632">
    <property type="component" value="Chromosome"/>
</dbReference>
<dbReference type="InterPro" id="IPR025110">
    <property type="entry name" value="AMP-bd_C"/>
</dbReference>
<dbReference type="InterPro" id="IPR050237">
    <property type="entry name" value="ATP-dep_AMP-bd_enzyme"/>
</dbReference>
<dbReference type="Pfam" id="PF13193">
    <property type="entry name" value="AMP-binding_C"/>
    <property type="match status" value="1"/>
</dbReference>
<organism evidence="3 4">
    <name type="scientific">Tahibacter amnicola</name>
    <dbReference type="NCBI Taxonomy" id="2976241"/>
    <lineage>
        <taxon>Bacteria</taxon>
        <taxon>Pseudomonadati</taxon>
        <taxon>Pseudomonadota</taxon>
        <taxon>Gammaproteobacteria</taxon>
        <taxon>Lysobacterales</taxon>
        <taxon>Rhodanobacteraceae</taxon>
        <taxon>Tahibacter</taxon>
    </lineage>
</organism>
<dbReference type="InterPro" id="IPR020845">
    <property type="entry name" value="AMP-binding_CS"/>
</dbReference>
<reference evidence="3" key="1">
    <citation type="submission" date="2022-09" db="EMBL/GenBank/DDBJ databases">
        <title>Tahibacter sp. nov., isolated from a fresh water.</title>
        <authorList>
            <person name="Baek J.H."/>
            <person name="Lee J.K."/>
            <person name="Kim J.M."/>
            <person name="Jeon C.O."/>
        </authorList>
    </citation>
    <scope>NUCLEOTIDE SEQUENCE</scope>
    <source>
        <strain evidence="3">W38</strain>
    </source>
</reference>
<dbReference type="EMBL" id="CP104694">
    <property type="protein sequence ID" value="UXI66193.1"/>
    <property type="molecule type" value="Genomic_DNA"/>
</dbReference>
<gene>
    <name evidence="3" type="ORF">N4264_15700</name>
</gene>
<evidence type="ECO:0000259" key="1">
    <source>
        <dbReference type="Pfam" id="PF00501"/>
    </source>
</evidence>
<evidence type="ECO:0000259" key="2">
    <source>
        <dbReference type="Pfam" id="PF13193"/>
    </source>
</evidence>
<dbReference type="Gene3D" id="3.30.300.30">
    <property type="match status" value="1"/>
</dbReference>
<feature type="domain" description="AMP-binding enzyme C-terminal" evidence="2">
    <location>
        <begin position="427"/>
        <end position="501"/>
    </location>
</feature>
<evidence type="ECO:0000313" key="3">
    <source>
        <dbReference type="EMBL" id="UXI66193.1"/>
    </source>
</evidence>
<evidence type="ECO:0000313" key="4">
    <source>
        <dbReference type="Proteomes" id="UP001064632"/>
    </source>
</evidence>
<dbReference type="Pfam" id="PF00501">
    <property type="entry name" value="AMP-binding"/>
    <property type="match status" value="1"/>
</dbReference>
<dbReference type="InterPro" id="IPR000873">
    <property type="entry name" value="AMP-dep_synth/lig_dom"/>
</dbReference>
<sequence length="529" mass="56564">MTDTSSTYRINNLASLYALLRFVAPLFASRAALADEQSTLRYSELLANVNQIASALRARGVGPGSRVAVIAHKSIALVETLIAVNACNAAFVPINPQLKPAQVEHILRDSNAGIVVATRYRLSSLDESRPVACQGVALEDLVAEPAAVDAPVLSACDGDPAAILYTSGSTGLPKGVVLTQRNLLSGAFSIADYLGLAPHDVVLGVLPLSFDAGLSQLTTAIAAGACYVPYEFMAANQLPRVCQKLGVTTITAVPPLWHLISEATWGDEALGVRRIANTGGHMAPELLSRLRQCFPAARPFLMYGLTESFRSTYLDPAQVDTRPGSIGKAVPNAQIAVVRADGTECAADEPGELVHRGAFVTLGYLNDPKRTAERFKPWPHAIPGIERQEMAVWSGDTVRRDAEGYLYFIGRTDEMIKTSGHRVSPTEIETVIGACPGVARVAVIGLPDPRLGQRIVACIVAADDTLADSAVEAHCRARLPNYLVPRHLLRFPEFALNPNGKVDRPRLKLICEERLGAELAAKAGTEVTT</sequence>
<dbReference type="SUPFAM" id="SSF56801">
    <property type="entry name" value="Acetyl-CoA synthetase-like"/>
    <property type="match status" value="1"/>
</dbReference>
<dbReference type="PROSITE" id="PS00455">
    <property type="entry name" value="AMP_BINDING"/>
    <property type="match status" value="1"/>
</dbReference>
<dbReference type="InterPro" id="IPR045851">
    <property type="entry name" value="AMP-bd_C_sf"/>
</dbReference>
<accession>A0ABY6BAL2</accession>
<dbReference type="PANTHER" id="PTHR43767:SF1">
    <property type="entry name" value="NONRIBOSOMAL PEPTIDE SYNTHASE PES1 (EUROFUNG)-RELATED"/>
    <property type="match status" value="1"/>
</dbReference>